<dbReference type="PANTHER" id="PTHR15092:SF22">
    <property type="entry name" value="POLY(A)-SPECIFIC RIBONUCLEASE PNLDC1"/>
    <property type="match status" value="1"/>
</dbReference>
<dbReference type="GO" id="GO:0005634">
    <property type="term" value="C:nucleus"/>
    <property type="evidence" value="ECO:0007669"/>
    <property type="project" value="TreeGrafter"/>
</dbReference>
<comment type="caution">
    <text evidence="2">The sequence shown here is derived from an EMBL/GenBank/DDBJ whole genome shotgun (WGS) entry which is preliminary data.</text>
</comment>
<dbReference type="InterPro" id="IPR051181">
    <property type="entry name" value="CAF1_poly(A)_ribonucleases"/>
</dbReference>
<dbReference type="GO" id="GO:1990432">
    <property type="term" value="P:siRNA 3'-end processing"/>
    <property type="evidence" value="ECO:0007669"/>
    <property type="project" value="TreeGrafter"/>
</dbReference>
<protein>
    <submittedName>
        <fullName evidence="2">Uncharacterized protein</fullName>
    </submittedName>
</protein>
<dbReference type="AlphaFoldDB" id="A0AAE1F4Y6"/>
<dbReference type="InterPro" id="IPR036397">
    <property type="entry name" value="RNaseH_sf"/>
</dbReference>
<gene>
    <name evidence="2" type="ORF">Pcinc_027533</name>
</gene>
<comment type="similarity">
    <text evidence="1">Belongs to the CAF1 family.</text>
</comment>
<dbReference type="Pfam" id="PF04857">
    <property type="entry name" value="CAF1"/>
    <property type="match status" value="1"/>
</dbReference>
<evidence type="ECO:0000256" key="1">
    <source>
        <dbReference type="ARBA" id="ARBA00008372"/>
    </source>
</evidence>
<dbReference type="GO" id="GO:1990431">
    <property type="term" value="P:priRNA 3'-end processing"/>
    <property type="evidence" value="ECO:0007669"/>
    <property type="project" value="TreeGrafter"/>
</dbReference>
<dbReference type="InterPro" id="IPR006941">
    <property type="entry name" value="RNase_CAF1"/>
</dbReference>
<name>A0AAE1F4Y6_PETCI</name>
<dbReference type="InterPro" id="IPR012337">
    <property type="entry name" value="RNaseH-like_sf"/>
</dbReference>
<dbReference type="GO" id="GO:0005783">
    <property type="term" value="C:endoplasmic reticulum"/>
    <property type="evidence" value="ECO:0007669"/>
    <property type="project" value="TreeGrafter"/>
</dbReference>
<dbReference type="SUPFAM" id="SSF53098">
    <property type="entry name" value="Ribonuclease H-like"/>
    <property type="match status" value="1"/>
</dbReference>
<reference evidence="2" key="1">
    <citation type="submission" date="2023-10" db="EMBL/GenBank/DDBJ databases">
        <title>Genome assemblies of two species of porcelain crab, Petrolisthes cinctipes and Petrolisthes manimaculis (Anomura: Porcellanidae).</title>
        <authorList>
            <person name="Angst P."/>
        </authorList>
    </citation>
    <scope>NUCLEOTIDE SEQUENCE</scope>
    <source>
        <strain evidence="2">PB745_01</strain>
        <tissue evidence="2">Gill</tissue>
    </source>
</reference>
<keyword evidence="3" id="KW-1185">Reference proteome</keyword>
<organism evidence="2 3">
    <name type="scientific">Petrolisthes cinctipes</name>
    <name type="common">Flat porcelain crab</name>
    <dbReference type="NCBI Taxonomy" id="88211"/>
    <lineage>
        <taxon>Eukaryota</taxon>
        <taxon>Metazoa</taxon>
        <taxon>Ecdysozoa</taxon>
        <taxon>Arthropoda</taxon>
        <taxon>Crustacea</taxon>
        <taxon>Multicrustacea</taxon>
        <taxon>Malacostraca</taxon>
        <taxon>Eumalacostraca</taxon>
        <taxon>Eucarida</taxon>
        <taxon>Decapoda</taxon>
        <taxon>Pleocyemata</taxon>
        <taxon>Anomura</taxon>
        <taxon>Galatheoidea</taxon>
        <taxon>Porcellanidae</taxon>
        <taxon>Petrolisthes</taxon>
    </lineage>
</organism>
<dbReference type="EMBL" id="JAWQEG010003303">
    <property type="protein sequence ID" value="KAK3866966.1"/>
    <property type="molecule type" value="Genomic_DNA"/>
</dbReference>
<dbReference type="GO" id="GO:0000175">
    <property type="term" value="F:3'-5'-RNA exonuclease activity"/>
    <property type="evidence" value="ECO:0007669"/>
    <property type="project" value="TreeGrafter"/>
</dbReference>
<dbReference type="GO" id="GO:0000289">
    <property type="term" value="P:nuclear-transcribed mRNA poly(A) tail shortening"/>
    <property type="evidence" value="ECO:0007669"/>
    <property type="project" value="TreeGrafter"/>
</dbReference>
<proteinExistence type="inferred from homology"/>
<dbReference type="Gene3D" id="3.30.420.10">
    <property type="entry name" value="Ribonuclease H-like superfamily/Ribonuclease H"/>
    <property type="match status" value="2"/>
</dbReference>
<evidence type="ECO:0000313" key="2">
    <source>
        <dbReference type="EMBL" id="KAK3866966.1"/>
    </source>
</evidence>
<sequence length="580" mass="66099">MHYTRQKEHHLINTDRGGTPCTFLERIHVVNFCVAMVDVTTENFEKLLPEILADLKSAVFVAVDAEFTGLSSGNSYDNSIFDDGNERYAKQRENLDRITICQLGLAAYKGIPDTNGYTVITYNFYLRPHSCGSIDPIFVCQTSGIEFLRKYQFDFNKWLYDGVPFMNRDEADRLSQELQSIVEGKENLQLSDELRDRVRAIGEWANTAQDNDTSTVSVPLSGTSKLLLVIAVRNLLMDVWARIDNGKVVVQKVSETEKKKLDAVDSEKQELVSALLEKFEGFSIVFKYLAELQKPLVLHNCFLDLMLIYKQFHRNLPPSYKTFKTDLHQMFPLIYDTKFVASELRYEYKDCDRKVYNIFNDTGLGSLAASLGNELPVLYRPSHTHLPKLSKYLQNGASARLHEAGYDAYLTGFCFISMAHLHAMLQMPSRTQHRPLSPREHLYAVKNLANKIQMRQSRVKYINLAGHDPVSRRPPWLLVQARQGCWWSRLSPSLVSSSLSHFGSVDVRSHGRSSVLVATTSWKRTSDIKEGLANDRYLKAQVYNKFRHSAALRTLGWSVGLVSSGLSAWLFYNTFKKALA</sequence>
<dbReference type="Proteomes" id="UP001286313">
    <property type="component" value="Unassembled WGS sequence"/>
</dbReference>
<dbReference type="GO" id="GO:0003723">
    <property type="term" value="F:RNA binding"/>
    <property type="evidence" value="ECO:0007669"/>
    <property type="project" value="TreeGrafter"/>
</dbReference>
<dbReference type="PANTHER" id="PTHR15092">
    <property type="entry name" value="POLY A -SPECIFIC RIBONUCLEASE/TARGET OF EGR1, MEMBER 1"/>
    <property type="match status" value="1"/>
</dbReference>
<evidence type="ECO:0000313" key="3">
    <source>
        <dbReference type="Proteomes" id="UP001286313"/>
    </source>
</evidence>
<accession>A0AAE1F4Y6</accession>